<evidence type="ECO:0000256" key="2">
    <source>
        <dbReference type="ARBA" id="ARBA00004286"/>
    </source>
</evidence>
<dbReference type="GO" id="GO:0005615">
    <property type="term" value="C:extracellular space"/>
    <property type="evidence" value="ECO:0007669"/>
    <property type="project" value="UniProtKB-UniRule"/>
</dbReference>
<sequence length="413" mass="45721">MAESAGNVSVPPSNLPPGDPQLIAMIVEHLKNRGLFDEFRRDCLADVDTKPAYQNLRQKVDNFVTSHLSTQDWNASINKNQMRNVLRQTVVQSGMLESGVDRIITQVVDPKMNHTFRPHIETAIHDFLSGDRKEENSSGSNSVPYMRVTVSSGAPLLMLLLALQQVLSVDLHDVQEKQLSLAKRRLTLQSTVEIQSCLVSSGDVGCGTLQCFNNNSCEIQGLHHICLTLLHNAGHYDSQGKSFVKDALRCMAQGLRQRFSCVSRRCTSIKEMVYSLQRECYSKHQLCLALRDHMDTTGNLVQFQLMFPPGPYVELVNFLLKCDDEVRSWVSRRLRGQCEQHWGALCGSLGNPCSLSQPGAQQQGTAPTPTVPWPITAAQGQVAADNRGGTNNRINNDTTNPGHLASEKINGTT</sequence>
<evidence type="ECO:0000256" key="6">
    <source>
        <dbReference type="ARBA" id="ARBA00017831"/>
    </source>
</evidence>
<dbReference type="InterPro" id="IPR055264">
    <property type="entry name" value="BOD1/SHG1_dom"/>
</dbReference>
<evidence type="ECO:0000256" key="10">
    <source>
        <dbReference type="RuleBase" id="RU369112"/>
    </source>
</evidence>
<evidence type="ECO:0000256" key="5">
    <source>
        <dbReference type="ARBA" id="ARBA00011748"/>
    </source>
</evidence>
<reference evidence="13" key="3">
    <citation type="submission" date="2025-09" db="UniProtKB">
        <authorList>
            <consortium name="Ensembl"/>
        </authorList>
    </citation>
    <scope>IDENTIFICATION</scope>
</reference>
<evidence type="ECO:0000256" key="3">
    <source>
        <dbReference type="ARBA" id="ARBA00008463"/>
    </source>
</evidence>
<dbReference type="Ensembl" id="ENSCSET00000029576.1">
    <property type="protein sequence ID" value="ENSCSEP00000029175.1"/>
    <property type="gene ID" value="ENSCSEG00000018683.1"/>
</dbReference>
<dbReference type="InParanoid" id="A0A3P8WWT5"/>
<dbReference type="Proteomes" id="UP000265120">
    <property type="component" value="Chromosome 19"/>
</dbReference>
<dbReference type="PANTHER" id="PTHR47391">
    <property type="entry name" value="BIORIENTATION OF CHROMOSOMES IN CELL DIVISION 1 LIKE 1"/>
    <property type="match status" value="1"/>
</dbReference>
<keyword evidence="8" id="KW-0372">Hormone</keyword>
<reference evidence="13" key="2">
    <citation type="submission" date="2025-08" db="UniProtKB">
        <authorList>
            <consortium name="Ensembl"/>
        </authorList>
    </citation>
    <scope>IDENTIFICATION</scope>
</reference>
<dbReference type="OMA" id="DPHDVQE"/>
<reference evidence="13 14" key="1">
    <citation type="journal article" date="2014" name="Nat. Genet.">
        <title>Whole-genome sequence of a flatfish provides insights into ZW sex chromosome evolution and adaptation to a benthic lifestyle.</title>
        <authorList>
            <person name="Chen S."/>
            <person name="Zhang G."/>
            <person name="Shao C."/>
            <person name="Huang Q."/>
            <person name="Liu G."/>
            <person name="Zhang P."/>
            <person name="Song W."/>
            <person name="An N."/>
            <person name="Chalopin D."/>
            <person name="Volff J.N."/>
            <person name="Hong Y."/>
            <person name="Li Q."/>
            <person name="Sha Z."/>
            <person name="Zhou H."/>
            <person name="Xie M."/>
            <person name="Yu Q."/>
            <person name="Liu Y."/>
            <person name="Xiang H."/>
            <person name="Wang N."/>
            <person name="Wu K."/>
            <person name="Yang C."/>
            <person name="Zhou Q."/>
            <person name="Liao X."/>
            <person name="Yang L."/>
            <person name="Hu Q."/>
            <person name="Zhang J."/>
            <person name="Meng L."/>
            <person name="Jin L."/>
            <person name="Tian Y."/>
            <person name="Lian J."/>
            <person name="Yang J."/>
            <person name="Miao G."/>
            <person name="Liu S."/>
            <person name="Liang Z."/>
            <person name="Yan F."/>
            <person name="Li Y."/>
            <person name="Sun B."/>
            <person name="Zhang H."/>
            <person name="Zhang J."/>
            <person name="Zhu Y."/>
            <person name="Du M."/>
            <person name="Zhao Y."/>
            <person name="Schartl M."/>
            <person name="Tang Q."/>
            <person name="Wang J."/>
        </authorList>
    </citation>
    <scope>NUCLEOTIDE SEQUENCE</scope>
</reference>
<evidence type="ECO:0000313" key="14">
    <source>
        <dbReference type="Proteomes" id="UP000265120"/>
    </source>
</evidence>
<comment type="subcellular location">
    <subcellularLocation>
        <location evidence="2">Chromosome</location>
    </subcellularLocation>
    <subcellularLocation>
        <location evidence="10">Secreted</location>
    </subcellularLocation>
</comment>
<dbReference type="Pfam" id="PF05205">
    <property type="entry name" value="COMPASS-Shg1"/>
    <property type="match status" value="1"/>
</dbReference>
<dbReference type="AlphaFoldDB" id="A0A3P8WWT5"/>
<keyword evidence="14" id="KW-1185">Reference proteome</keyword>
<comment type="subunit">
    <text evidence="5 10">Homodimer; disulfide-linked.</text>
</comment>
<dbReference type="GO" id="GO:0005179">
    <property type="term" value="F:hormone activity"/>
    <property type="evidence" value="ECO:0007669"/>
    <property type="project" value="UniProtKB-KW"/>
</dbReference>
<protein>
    <recommendedName>
        <fullName evidence="6 10">Stanniocalcin</fullName>
        <shortName evidence="10">STC</shortName>
    </recommendedName>
    <alternativeName>
        <fullName evidence="10">Corpuscles of Stannius protein</fullName>
    </alternativeName>
</protein>
<dbReference type="GO" id="GO:0006874">
    <property type="term" value="P:intracellular calcium ion homeostasis"/>
    <property type="evidence" value="ECO:0007669"/>
    <property type="project" value="UniProtKB-UniRule"/>
</dbReference>
<proteinExistence type="inferred from homology"/>
<dbReference type="GO" id="GO:0005694">
    <property type="term" value="C:chromosome"/>
    <property type="evidence" value="ECO:0007669"/>
    <property type="project" value="UniProtKB-SubCell"/>
</dbReference>
<keyword evidence="10" id="KW-0964">Secreted</keyword>
<dbReference type="Pfam" id="PF03298">
    <property type="entry name" value="Stanniocalcin"/>
    <property type="match status" value="1"/>
</dbReference>
<dbReference type="InterPro" id="IPR043244">
    <property type="entry name" value="BOD1L1"/>
</dbReference>
<evidence type="ECO:0000259" key="12">
    <source>
        <dbReference type="Pfam" id="PF05205"/>
    </source>
</evidence>
<feature type="compositionally biased region" description="Polar residues" evidence="11">
    <location>
        <begin position="388"/>
        <end position="401"/>
    </location>
</feature>
<accession>A0A3P8WWT5</accession>
<name>A0A3P8WWT5_CYNSE</name>
<comment type="function">
    <text evidence="1 10">Its primary function is the prevention of hypercalcemia. Upon release into the circulation, it lowers calcium transport by the gills, thereby reducing its rate of influx from the environment into the extracellular compartment. STC also stimulates phosphate reabsorption by renal proximal tubules. The consequence of this action is increased levels of plasma phosphate, which combines with excess calcium and promotes its disposal into bone and scales.</text>
</comment>
<evidence type="ECO:0000256" key="1">
    <source>
        <dbReference type="ARBA" id="ARBA00003962"/>
    </source>
</evidence>
<keyword evidence="9 10" id="KW-1015">Disulfide bond</keyword>
<dbReference type="PANTHER" id="PTHR47391:SF1">
    <property type="entry name" value="BIORIENTATION OF CHROMOSOMES IN CELL DIVISION 1 LIKE 1"/>
    <property type="match status" value="1"/>
</dbReference>
<evidence type="ECO:0000256" key="7">
    <source>
        <dbReference type="ARBA" id="ARBA00022454"/>
    </source>
</evidence>
<keyword evidence="7" id="KW-0158">Chromosome</keyword>
<comment type="similarity">
    <text evidence="3">Belongs to the BOD1 family.</text>
</comment>
<comment type="similarity">
    <text evidence="4 10">Belongs to the stanniocalcin family.</text>
</comment>
<evidence type="ECO:0000256" key="8">
    <source>
        <dbReference type="ARBA" id="ARBA00022702"/>
    </source>
</evidence>
<evidence type="ECO:0000256" key="4">
    <source>
        <dbReference type="ARBA" id="ARBA00008693"/>
    </source>
</evidence>
<evidence type="ECO:0000256" key="11">
    <source>
        <dbReference type="SAM" id="MobiDB-lite"/>
    </source>
</evidence>
<evidence type="ECO:0000313" key="13">
    <source>
        <dbReference type="Ensembl" id="ENSCSEP00000029175.1"/>
    </source>
</evidence>
<organism evidence="13 14">
    <name type="scientific">Cynoglossus semilaevis</name>
    <name type="common">Tongue sole</name>
    <dbReference type="NCBI Taxonomy" id="244447"/>
    <lineage>
        <taxon>Eukaryota</taxon>
        <taxon>Metazoa</taxon>
        <taxon>Chordata</taxon>
        <taxon>Craniata</taxon>
        <taxon>Vertebrata</taxon>
        <taxon>Euteleostomi</taxon>
        <taxon>Actinopterygii</taxon>
        <taxon>Neopterygii</taxon>
        <taxon>Teleostei</taxon>
        <taxon>Neoteleostei</taxon>
        <taxon>Acanthomorphata</taxon>
        <taxon>Carangaria</taxon>
        <taxon>Pleuronectiformes</taxon>
        <taxon>Pleuronectoidei</taxon>
        <taxon>Cynoglossidae</taxon>
        <taxon>Cynoglossinae</taxon>
        <taxon>Cynoglossus</taxon>
    </lineage>
</organism>
<feature type="region of interest" description="Disordered" evidence="11">
    <location>
        <begin position="379"/>
        <end position="413"/>
    </location>
</feature>
<dbReference type="InterPro" id="IPR004978">
    <property type="entry name" value="Stanniocalcin"/>
</dbReference>
<dbReference type="STRING" id="244447.ENSCSEP00000029175"/>
<feature type="domain" description="BOD1/SHG1" evidence="12">
    <location>
        <begin position="26"/>
        <end position="121"/>
    </location>
</feature>
<evidence type="ECO:0000256" key="9">
    <source>
        <dbReference type="ARBA" id="ARBA00023157"/>
    </source>
</evidence>
<dbReference type="GeneTree" id="ENSGT00390000005989"/>